<dbReference type="GO" id="GO:0005509">
    <property type="term" value="F:calcium ion binding"/>
    <property type="evidence" value="ECO:0007669"/>
    <property type="project" value="InterPro"/>
</dbReference>
<feature type="transmembrane region" description="Helical" evidence="5">
    <location>
        <begin position="377"/>
        <end position="402"/>
    </location>
</feature>
<dbReference type="InterPro" id="IPR027359">
    <property type="entry name" value="Volt_channel_dom_sf"/>
</dbReference>
<evidence type="ECO:0000259" key="6">
    <source>
        <dbReference type="PROSITE" id="PS50222"/>
    </source>
</evidence>
<dbReference type="Gene3D" id="1.20.120.350">
    <property type="entry name" value="Voltage-gated potassium channels. Chain C"/>
    <property type="match status" value="1"/>
</dbReference>
<keyword evidence="2 5" id="KW-0812">Transmembrane</keyword>
<dbReference type="Proteomes" id="UP000649617">
    <property type="component" value="Unassembled WGS sequence"/>
</dbReference>
<dbReference type="Gene3D" id="1.10.238.10">
    <property type="entry name" value="EF-hand"/>
    <property type="match status" value="1"/>
</dbReference>
<evidence type="ECO:0000256" key="3">
    <source>
        <dbReference type="ARBA" id="ARBA00022989"/>
    </source>
</evidence>
<evidence type="ECO:0000256" key="2">
    <source>
        <dbReference type="ARBA" id="ARBA00022692"/>
    </source>
</evidence>
<proteinExistence type="predicted"/>
<evidence type="ECO:0000256" key="5">
    <source>
        <dbReference type="SAM" id="Phobius"/>
    </source>
</evidence>
<feature type="transmembrane region" description="Helical" evidence="5">
    <location>
        <begin position="163"/>
        <end position="181"/>
    </location>
</feature>
<evidence type="ECO:0000313" key="7">
    <source>
        <dbReference type="EMBL" id="CAE7611790.1"/>
    </source>
</evidence>
<dbReference type="GO" id="GO:0001518">
    <property type="term" value="C:voltage-gated sodium channel complex"/>
    <property type="evidence" value="ECO:0007669"/>
    <property type="project" value="TreeGrafter"/>
</dbReference>
<gene>
    <name evidence="7" type="primary">Scn11a</name>
    <name evidence="7" type="ORF">SPIL2461_LOCUS16120</name>
</gene>
<feature type="transmembrane region" description="Helical" evidence="5">
    <location>
        <begin position="303"/>
        <end position="324"/>
    </location>
</feature>
<dbReference type="PANTHER" id="PTHR10037:SF62">
    <property type="entry name" value="SODIUM CHANNEL PROTEIN 60E"/>
    <property type="match status" value="1"/>
</dbReference>
<comment type="subcellular location">
    <subcellularLocation>
        <location evidence="1">Membrane</location>
        <topology evidence="1">Multi-pass membrane protein</topology>
    </subcellularLocation>
</comment>
<organism evidence="7 8">
    <name type="scientific">Symbiodinium pilosum</name>
    <name type="common">Dinoflagellate</name>
    <dbReference type="NCBI Taxonomy" id="2952"/>
    <lineage>
        <taxon>Eukaryota</taxon>
        <taxon>Sar</taxon>
        <taxon>Alveolata</taxon>
        <taxon>Dinophyceae</taxon>
        <taxon>Suessiales</taxon>
        <taxon>Symbiodiniaceae</taxon>
        <taxon>Symbiodinium</taxon>
    </lineage>
</organism>
<sequence>MDQESLVSVLDGLLSKHHQRLLLQLEHILDRRRQLNSVVSSQGTDLLAAPPLVIPLPPEIEKEPTFQSGLAERQERPSLGESEMVSRMQTLASLHSTNMPPVIRDTSLDRSGSYELAKQASKRIRDSLPSSEAPELPSIGVSCLRRSQASLLELVNSLKFETFFAAVIATNSVFIGITIQWESSQRTLKVPSAMFFVQLAYTMIFLLEVLLKVLALGLRDFFCSANWGWHWFDVFVVASAVFECIVEVVTQDPQLSGSSSNLRILRVLRMTRLTRIFRVIRVVRFFRSLRTLVFSIANTLKSLFWAMLLLALIMYVFAILFTDIVNSYMLENEGVESAGELEKYFGTLHISVHTLFMSISGGLTWKDASGALAEISWLWVYVFTSYIAFSCFAVLNVMTGVFCQSAIKGAERDQEMVVQSLIMDKQQLKQSLTKLFQKMDDEGNGSLTLTHFEKHFQDEEVKVLFEALELGATDAWTLFLSLDHNEDYLILPEEFLEGCLQLRGTAKAIDVFMLRRQINKLIMHMTETALTQQHLVQTLADMQSAEQQSSCQLDTGDS</sequence>
<evidence type="ECO:0000313" key="8">
    <source>
        <dbReference type="Proteomes" id="UP000649617"/>
    </source>
</evidence>
<evidence type="ECO:0000256" key="4">
    <source>
        <dbReference type="ARBA" id="ARBA00023136"/>
    </source>
</evidence>
<name>A0A812VCI9_SYMPI</name>
<dbReference type="EMBL" id="CAJNIZ010041169">
    <property type="protein sequence ID" value="CAE7611790.1"/>
    <property type="molecule type" value="Genomic_DNA"/>
</dbReference>
<dbReference type="PANTHER" id="PTHR10037">
    <property type="entry name" value="VOLTAGE-GATED CATION CHANNEL CALCIUM AND SODIUM"/>
    <property type="match status" value="1"/>
</dbReference>
<feature type="domain" description="EF-hand" evidence="6">
    <location>
        <begin position="427"/>
        <end position="462"/>
    </location>
</feature>
<dbReference type="PROSITE" id="PS50222">
    <property type="entry name" value="EF_HAND_2"/>
    <property type="match status" value="1"/>
</dbReference>
<keyword evidence="4 5" id="KW-0472">Membrane</keyword>
<evidence type="ECO:0000256" key="1">
    <source>
        <dbReference type="ARBA" id="ARBA00004141"/>
    </source>
</evidence>
<dbReference type="InterPro" id="IPR005821">
    <property type="entry name" value="Ion_trans_dom"/>
</dbReference>
<keyword evidence="3 5" id="KW-1133">Transmembrane helix</keyword>
<protein>
    <submittedName>
        <fullName evidence="7">Scn11a protein</fullName>
    </submittedName>
</protein>
<dbReference type="InterPro" id="IPR043203">
    <property type="entry name" value="VGCC_Ca_Na"/>
</dbReference>
<feature type="transmembrane region" description="Helical" evidence="5">
    <location>
        <begin position="193"/>
        <end position="217"/>
    </location>
</feature>
<dbReference type="InterPro" id="IPR011992">
    <property type="entry name" value="EF-hand-dom_pair"/>
</dbReference>
<keyword evidence="8" id="KW-1185">Reference proteome</keyword>
<dbReference type="SUPFAM" id="SSF47473">
    <property type="entry name" value="EF-hand"/>
    <property type="match status" value="1"/>
</dbReference>
<comment type="caution">
    <text evidence="7">The sequence shown here is derived from an EMBL/GenBank/DDBJ whole genome shotgun (WGS) entry which is preliminary data.</text>
</comment>
<dbReference type="GO" id="GO:0005248">
    <property type="term" value="F:voltage-gated sodium channel activity"/>
    <property type="evidence" value="ECO:0007669"/>
    <property type="project" value="TreeGrafter"/>
</dbReference>
<dbReference type="InterPro" id="IPR002048">
    <property type="entry name" value="EF_hand_dom"/>
</dbReference>
<dbReference type="Gene3D" id="1.10.287.70">
    <property type="match status" value="1"/>
</dbReference>
<dbReference type="OrthoDB" id="202825at2759"/>
<accession>A0A812VCI9</accession>
<reference evidence="7" key="1">
    <citation type="submission" date="2021-02" db="EMBL/GenBank/DDBJ databases">
        <authorList>
            <person name="Dougan E. K."/>
            <person name="Rhodes N."/>
            <person name="Thang M."/>
            <person name="Chan C."/>
        </authorList>
    </citation>
    <scope>NUCLEOTIDE SEQUENCE</scope>
</reference>
<dbReference type="AlphaFoldDB" id="A0A812VCI9"/>
<dbReference type="Pfam" id="PF00520">
    <property type="entry name" value="Ion_trans"/>
    <property type="match status" value="1"/>
</dbReference>
<dbReference type="SUPFAM" id="SSF81324">
    <property type="entry name" value="Voltage-gated potassium channels"/>
    <property type="match status" value="1"/>
</dbReference>